<dbReference type="PANTHER" id="PTHR46796">
    <property type="entry name" value="HTH-TYPE TRANSCRIPTIONAL ACTIVATOR RHAS-RELATED"/>
    <property type="match status" value="1"/>
</dbReference>
<dbReference type="PRINTS" id="PR00032">
    <property type="entry name" value="HTHARAC"/>
</dbReference>
<dbReference type="GO" id="GO:0003700">
    <property type="term" value="F:DNA-binding transcription factor activity"/>
    <property type="evidence" value="ECO:0007669"/>
    <property type="project" value="InterPro"/>
</dbReference>
<gene>
    <name evidence="5" type="ORF">D6851_01200</name>
</gene>
<keyword evidence="3" id="KW-0804">Transcription</keyword>
<sequence length="354" mass="38322">MCGSIAAFFRIKAVSKIPNNPATSAPDARPPAWTFDARAVPAERRAKAWSDAMRRLHLPFDDPGAEPSDAGSVLALTSPMGFEFALVSGGPQSIAGRLPDDQTSLWLGLLLDGKACLVHSDGETALTPDHLILGATGVDARLTFTAPWRQLFLRIPRVAIDARLLAPMEAIVTVVSPETVLEHGLLALLRSIAQSLATDRSGEWNAIESALTELLVAALASSAGTAGRGGAAAAKARQLDRICRRIETQLGDPELSVGSIARDEGVSTRYLQNLFARSDQTVTNYVKNRRLERARADLVSPLHAQLSISEIAFRWGFNQSAHFSRAFRARYEETPRDARMKALEPKQSGTYSDK</sequence>
<dbReference type="GO" id="GO:0043565">
    <property type="term" value="F:sequence-specific DNA binding"/>
    <property type="evidence" value="ECO:0007669"/>
    <property type="project" value="InterPro"/>
</dbReference>
<dbReference type="InterPro" id="IPR018060">
    <property type="entry name" value="HTH_AraC"/>
</dbReference>
<protein>
    <submittedName>
        <fullName evidence="5">Helix-turn-helix domain-containing protein</fullName>
    </submittedName>
</protein>
<dbReference type="InterPro" id="IPR020449">
    <property type="entry name" value="Tscrpt_reg_AraC-type_HTH"/>
</dbReference>
<keyword evidence="6" id="KW-1185">Reference proteome</keyword>
<evidence type="ECO:0000313" key="6">
    <source>
        <dbReference type="Proteomes" id="UP000284395"/>
    </source>
</evidence>
<dbReference type="PROSITE" id="PS01124">
    <property type="entry name" value="HTH_ARAC_FAMILY_2"/>
    <property type="match status" value="1"/>
</dbReference>
<proteinExistence type="predicted"/>
<name>A0A420ER50_9SPHN</name>
<evidence type="ECO:0000259" key="4">
    <source>
        <dbReference type="PROSITE" id="PS01124"/>
    </source>
</evidence>
<dbReference type="PANTHER" id="PTHR46796:SF6">
    <property type="entry name" value="ARAC SUBFAMILY"/>
    <property type="match status" value="1"/>
</dbReference>
<dbReference type="SUPFAM" id="SSF46689">
    <property type="entry name" value="Homeodomain-like"/>
    <property type="match status" value="1"/>
</dbReference>
<dbReference type="InterPro" id="IPR009057">
    <property type="entry name" value="Homeodomain-like_sf"/>
</dbReference>
<comment type="caution">
    <text evidence="5">The sequence shown here is derived from an EMBL/GenBank/DDBJ whole genome shotgun (WGS) entry which is preliminary data.</text>
</comment>
<dbReference type="Pfam" id="PF12833">
    <property type="entry name" value="HTH_18"/>
    <property type="match status" value="1"/>
</dbReference>
<keyword evidence="2" id="KW-0238">DNA-binding</keyword>
<dbReference type="Gene3D" id="1.10.10.60">
    <property type="entry name" value="Homeodomain-like"/>
    <property type="match status" value="1"/>
</dbReference>
<dbReference type="OrthoDB" id="7191628at2"/>
<feature type="domain" description="HTH araC/xylS-type" evidence="4">
    <location>
        <begin position="240"/>
        <end position="341"/>
    </location>
</feature>
<evidence type="ECO:0000256" key="2">
    <source>
        <dbReference type="ARBA" id="ARBA00023125"/>
    </source>
</evidence>
<dbReference type="InterPro" id="IPR035418">
    <property type="entry name" value="AraC-bd_2"/>
</dbReference>
<dbReference type="PROSITE" id="PS00041">
    <property type="entry name" value="HTH_ARAC_FAMILY_1"/>
    <property type="match status" value="1"/>
</dbReference>
<keyword evidence="1" id="KW-0805">Transcription regulation</keyword>
<dbReference type="EMBL" id="RAPF01000001">
    <property type="protein sequence ID" value="RKF23141.1"/>
    <property type="molecule type" value="Genomic_DNA"/>
</dbReference>
<reference evidence="5 6" key="1">
    <citation type="submission" date="2018-09" db="EMBL/GenBank/DDBJ databases">
        <title>Altererythrobacter spongiae sp. nov., isolated from a marine sponge.</title>
        <authorList>
            <person name="Zhuang L."/>
            <person name="Luo L."/>
        </authorList>
    </citation>
    <scope>NUCLEOTIDE SEQUENCE [LARGE SCALE GENOMIC DNA]</scope>
    <source>
        <strain evidence="5 6">HN-Y73</strain>
    </source>
</reference>
<evidence type="ECO:0000256" key="1">
    <source>
        <dbReference type="ARBA" id="ARBA00023015"/>
    </source>
</evidence>
<accession>A0A420ER50</accession>
<evidence type="ECO:0000256" key="3">
    <source>
        <dbReference type="ARBA" id="ARBA00023163"/>
    </source>
</evidence>
<dbReference type="Proteomes" id="UP000284395">
    <property type="component" value="Unassembled WGS sequence"/>
</dbReference>
<evidence type="ECO:0000313" key="5">
    <source>
        <dbReference type="EMBL" id="RKF23141.1"/>
    </source>
</evidence>
<dbReference type="InterPro" id="IPR018062">
    <property type="entry name" value="HTH_AraC-typ_CS"/>
</dbReference>
<dbReference type="SMART" id="SM00342">
    <property type="entry name" value="HTH_ARAC"/>
    <property type="match status" value="1"/>
</dbReference>
<dbReference type="InterPro" id="IPR050204">
    <property type="entry name" value="AraC_XylS_family_regulators"/>
</dbReference>
<dbReference type="Pfam" id="PF14525">
    <property type="entry name" value="AraC_binding_2"/>
    <property type="match status" value="1"/>
</dbReference>
<organism evidence="5 6">
    <name type="scientific">Altericroceibacterium spongiae</name>
    <dbReference type="NCBI Taxonomy" id="2320269"/>
    <lineage>
        <taxon>Bacteria</taxon>
        <taxon>Pseudomonadati</taxon>
        <taxon>Pseudomonadota</taxon>
        <taxon>Alphaproteobacteria</taxon>
        <taxon>Sphingomonadales</taxon>
        <taxon>Erythrobacteraceae</taxon>
        <taxon>Altericroceibacterium</taxon>
    </lineage>
</organism>
<dbReference type="AlphaFoldDB" id="A0A420ER50"/>